<evidence type="ECO:0000313" key="1">
    <source>
        <dbReference type="EMBL" id="KKK89801.1"/>
    </source>
</evidence>
<dbReference type="InterPro" id="IPR043733">
    <property type="entry name" value="DUF5677"/>
</dbReference>
<gene>
    <name evidence="1" type="ORF">LCGC14_2729450</name>
</gene>
<feature type="non-terminal residue" evidence="1">
    <location>
        <position position="193"/>
    </location>
</feature>
<organism evidence="1">
    <name type="scientific">marine sediment metagenome</name>
    <dbReference type="NCBI Taxonomy" id="412755"/>
    <lineage>
        <taxon>unclassified sequences</taxon>
        <taxon>metagenomes</taxon>
        <taxon>ecological metagenomes</taxon>
    </lineage>
</organism>
<accession>A0A0F9BZD3</accession>
<dbReference type="EMBL" id="LAZR01049373">
    <property type="protein sequence ID" value="KKK89801.1"/>
    <property type="molecule type" value="Genomic_DNA"/>
</dbReference>
<proteinExistence type="predicted"/>
<dbReference type="AlphaFoldDB" id="A0A0F9BZD3"/>
<dbReference type="Pfam" id="PF18928">
    <property type="entry name" value="DUF5677"/>
    <property type="match status" value="1"/>
</dbReference>
<sequence length="193" mass="22746">MSRVDLSETIKRITFPEKVWEWLDLFGDVAVVTQKESIYQDEIFIARTPFEKLLLCSINKDLSTLNAIYSLLRFEFIHQASSHVRLFCESLISLKYISIDPEARSKLFWGYSDIEAYEIASSINKWDRDKARPENIERMDAFINSISEKYRKARGIYTFTDRKGRKRPFSNWCNKSIARQAKECGTELSRLYE</sequence>
<reference evidence="1" key="1">
    <citation type="journal article" date="2015" name="Nature">
        <title>Complex archaea that bridge the gap between prokaryotes and eukaryotes.</title>
        <authorList>
            <person name="Spang A."/>
            <person name="Saw J.H."/>
            <person name="Jorgensen S.L."/>
            <person name="Zaremba-Niedzwiedzka K."/>
            <person name="Martijn J."/>
            <person name="Lind A.E."/>
            <person name="van Eijk R."/>
            <person name="Schleper C."/>
            <person name="Guy L."/>
            <person name="Ettema T.J."/>
        </authorList>
    </citation>
    <scope>NUCLEOTIDE SEQUENCE</scope>
</reference>
<protein>
    <submittedName>
        <fullName evidence="1">Uncharacterized protein</fullName>
    </submittedName>
</protein>
<comment type="caution">
    <text evidence="1">The sequence shown here is derived from an EMBL/GenBank/DDBJ whole genome shotgun (WGS) entry which is preliminary data.</text>
</comment>
<name>A0A0F9BZD3_9ZZZZ</name>